<feature type="disulfide bond" description="Redox-active" evidence="9">
    <location>
        <begin position="43"/>
        <end position="48"/>
    </location>
</feature>
<reference evidence="13 14" key="1">
    <citation type="submission" date="2016-06" db="EMBL/GenBank/DDBJ databases">
        <title>Insight into the functional genes involving in sulfur oxidation in Pearl River water.</title>
        <authorList>
            <person name="Luo J."/>
            <person name="Tan X."/>
            <person name="Lin W."/>
        </authorList>
    </citation>
    <scope>NUCLEOTIDE SEQUENCE [LARGE SCALE GENOMIC DNA]</scope>
    <source>
        <strain evidence="13 14">LS2</strain>
    </source>
</reference>
<dbReference type="PRINTS" id="PR00368">
    <property type="entry name" value="FADPNR"/>
</dbReference>
<dbReference type="Pfam" id="PF07992">
    <property type="entry name" value="Pyr_redox_2"/>
    <property type="match status" value="1"/>
</dbReference>
<keyword evidence="3 8" id="KW-0274">FAD</keyword>
<evidence type="ECO:0000313" key="14">
    <source>
        <dbReference type="Proteomes" id="UP000078596"/>
    </source>
</evidence>
<dbReference type="AlphaFoldDB" id="A0A191ZI65"/>
<dbReference type="GO" id="GO:0034599">
    <property type="term" value="P:cellular response to oxidative stress"/>
    <property type="evidence" value="ECO:0007669"/>
    <property type="project" value="TreeGrafter"/>
</dbReference>
<name>A0A191ZI65_9GAMM</name>
<organism evidence="13 14">
    <name type="scientific">Halothiobacillus diazotrophicus</name>
    <dbReference type="NCBI Taxonomy" id="1860122"/>
    <lineage>
        <taxon>Bacteria</taxon>
        <taxon>Pseudomonadati</taxon>
        <taxon>Pseudomonadota</taxon>
        <taxon>Gammaproteobacteria</taxon>
        <taxon>Chromatiales</taxon>
        <taxon>Halothiobacillaceae</taxon>
        <taxon>Halothiobacillus</taxon>
    </lineage>
</organism>
<dbReference type="SUPFAM" id="SSF55424">
    <property type="entry name" value="FAD/NAD-linked reductases, dimerisation (C-terminal) domain"/>
    <property type="match status" value="1"/>
</dbReference>
<feature type="binding site" evidence="8">
    <location>
        <position position="303"/>
    </location>
    <ligand>
        <name>FAD</name>
        <dbReference type="ChEBI" id="CHEBI:57692"/>
    </ligand>
</feature>
<evidence type="ECO:0000256" key="4">
    <source>
        <dbReference type="ARBA" id="ARBA00023002"/>
    </source>
</evidence>
<dbReference type="Gene3D" id="3.30.390.30">
    <property type="match status" value="1"/>
</dbReference>
<feature type="active site" description="Proton acceptor" evidence="7">
    <location>
        <position position="439"/>
    </location>
</feature>
<evidence type="ECO:0000256" key="9">
    <source>
        <dbReference type="PIRSR" id="PIRSR000350-4"/>
    </source>
</evidence>
<evidence type="ECO:0000256" key="7">
    <source>
        <dbReference type="PIRSR" id="PIRSR000350-2"/>
    </source>
</evidence>
<comment type="similarity">
    <text evidence="1 10">Belongs to the class-I pyridine nucleotide-disulfide oxidoreductase family.</text>
</comment>
<dbReference type="InterPro" id="IPR046952">
    <property type="entry name" value="GSHR/TRXR-like"/>
</dbReference>
<evidence type="ECO:0000259" key="11">
    <source>
        <dbReference type="Pfam" id="PF02852"/>
    </source>
</evidence>
<dbReference type="PROSITE" id="PS00076">
    <property type="entry name" value="PYRIDINE_REDOX_1"/>
    <property type="match status" value="1"/>
</dbReference>
<dbReference type="OrthoDB" id="9800167at2"/>
<evidence type="ECO:0000256" key="6">
    <source>
        <dbReference type="ARBA" id="ARBA00023284"/>
    </source>
</evidence>
<feature type="binding site" evidence="8">
    <location>
        <begin position="174"/>
        <end position="181"/>
    </location>
    <ligand>
        <name>NAD(+)</name>
        <dbReference type="ChEBI" id="CHEBI:57540"/>
    </ligand>
</feature>
<keyword evidence="5" id="KW-1015">Disulfide bond</keyword>
<dbReference type="GO" id="GO:0050660">
    <property type="term" value="F:flavin adenine dinucleotide binding"/>
    <property type="evidence" value="ECO:0007669"/>
    <property type="project" value="InterPro"/>
</dbReference>
<dbReference type="InterPro" id="IPR036188">
    <property type="entry name" value="FAD/NAD-bd_sf"/>
</dbReference>
<evidence type="ECO:0000256" key="10">
    <source>
        <dbReference type="RuleBase" id="RU003691"/>
    </source>
</evidence>
<sequence>MTEHTFDLIVLGGGSGGLAVAERAAQHGRRVAIIEPAKLGGTCVNLGCVPKKVMWYAANLAHARHEAEGWGFTPIHDRIDFKKLVDGRRTYIRHITDYWDGYAKDMGITVIPGYGKLTAADTVAVGDQTYTAPHIVVSTGGRPFVPPVPGAELGITSDGFFDIESLPERVAVIGGGYIGVELAGVLQSLGSAVTLLDMLDSIIAPFDAILRETATENLQALGVSLHLPFKVQQLVDTPEGKFIEGADGQRLGPFDTIIWAVGRAPNTRDIGLETVGVTVERNGIVPTDAYQNTNVPGVYALGDITGRVPLTPVAVAAGRLLAERLFNDKPEAKLNYDTIPTVVFAHPPIGTVGLTEAAAREQFGDDAVTIYETRFTPMRYALSPQGYKTAMKLVCVGTEQRVAGLHIIGDGVDEMLQGFSVAVKAGLTKAQFDDTVAIHPTASEELVTLKVPRD</sequence>
<dbReference type="InterPro" id="IPR012999">
    <property type="entry name" value="Pyr_OxRdtase_I_AS"/>
</dbReference>
<evidence type="ECO:0000256" key="5">
    <source>
        <dbReference type="ARBA" id="ARBA00023157"/>
    </source>
</evidence>
<feature type="binding site" evidence="8">
    <location>
        <position position="52"/>
    </location>
    <ligand>
        <name>FAD</name>
        <dbReference type="ChEBI" id="CHEBI:57692"/>
    </ligand>
</feature>
<feature type="binding site" evidence="8">
    <location>
        <position position="115"/>
    </location>
    <ligand>
        <name>FAD</name>
        <dbReference type="ChEBI" id="CHEBI:57692"/>
    </ligand>
</feature>
<feature type="domain" description="FAD/NAD(P)-binding" evidence="12">
    <location>
        <begin position="6"/>
        <end position="318"/>
    </location>
</feature>
<dbReference type="NCBIfam" id="NF004776">
    <property type="entry name" value="PRK06116.1"/>
    <property type="match status" value="1"/>
</dbReference>
<dbReference type="InterPro" id="IPR023753">
    <property type="entry name" value="FAD/NAD-binding_dom"/>
</dbReference>
<dbReference type="Proteomes" id="UP000078596">
    <property type="component" value="Chromosome"/>
</dbReference>
<dbReference type="GO" id="GO:0004362">
    <property type="term" value="F:glutathione-disulfide reductase (NADPH) activity"/>
    <property type="evidence" value="ECO:0007669"/>
    <property type="project" value="TreeGrafter"/>
</dbReference>
<keyword evidence="8" id="KW-0547">Nucleotide-binding</keyword>
<dbReference type="InterPro" id="IPR004099">
    <property type="entry name" value="Pyr_nucl-diS_OxRdtase_dimer"/>
</dbReference>
<keyword evidence="4 10" id="KW-0560">Oxidoreductase</keyword>
<keyword evidence="2 10" id="KW-0285">Flavoprotein</keyword>
<dbReference type="PIRSF" id="PIRSF000350">
    <property type="entry name" value="Mercury_reductase_MerA"/>
    <property type="match status" value="1"/>
</dbReference>
<dbReference type="RefSeq" id="WP_066100692.1">
    <property type="nucleotide sequence ID" value="NZ_CP016027.1"/>
</dbReference>
<dbReference type="EMBL" id="CP016027">
    <property type="protein sequence ID" value="ANJ67569.1"/>
    <property type="molecule type" value="Genomic_DNA"/>
</dbReference>
<feature type="domain" description="Pyridine nucleotide-disulphide oxidoreductase dimerisation" evidence="11">
    <location>
        <begin position="339"/>
        <end position="448"/>
    </location>
</feature>
<evidence type="ECO:0000256" key="8">
    <source>
        <dbReference type="PIRSR" id="PIRSR000350-3"/>
    </source>
</evidence>
<dbReference type="InterPro" id="IPR016156">
    <property type="entry name" value="FAD/NAD-linked_Rdtase_dimer_sf"/>
</dbReference>
<dbReference type="GO" id="GO:0006749">
    <property type="term" value="P:glutathione metabolic process"/>
    <property type="evidence" value="ECO:0007669"/>
    <property type="project" value="TreeGrafter"/>
</dbReference>
<dbReference type="InterPro" id="IPR001100">
    <property type="entry name" value="Pyr_nuc-diS_OxRdtase"/>
</dbReference>
<evidence type="ECO:0000256" key="1">
    <source>
        <dbReference type="ARBA" id="ARBA00007532"/>
    </source>
</evidence>
<dbReference type="Pfam" id="PF02852">
    <property type="entry name" value="Pyr_redox_dim"/>
    <property type="match status" value="1"/>
</dbReference>
<dbReference type="STRING" id="1860122.A9404_09360"/>
<gene>
    <name evidence="13" type="ORF">A9404_09360</name>
</gene>
<dbReference type="KEGG" id="haz:A9404_09360"/>
<dbReference type="PANTHER" id="PTHR42737:SF2">
    <property type="entry name" value="GLUTATHIONE REDUCTASE"/>
    <property type="match status" value="1"/>
</dbReference>
<evidence type="ECO:0000259" key="12">
    <source>
        <dbReference type="Pfam" id="PF07992"/>
    </source>
</evidence>
<keyword evidence="14" id="KW-1185">Reference proteome</keyword>
<comment type="cofactor">
    <cofactor evidence="8">
        <name>FAD</name>
        <dbReference type="ChEBI" id="CHEBI:57692"/>
    </cofactor>
    <text evidence="8">Binds 1 FAD per subunit.</text>
</comment>
<dbReference type="GO" id="GO:0005829">
    <property type="term" value="C:cytosol"/>
    <property type="evidence" value="ECO:0007669"/>
    <property type="project" value="TreeGrafter"/>
</dbReference>
<proteinExistence type="inferred from homology"/>
<evidence type="ECO:0000256" key="3">
    <source>
        <dbReference type="ARBA" id="ARBA00022827"/>
    </source>
</evidence>
<dbReference type="SUPFAM" id="SSF51905">
    <property type="entry name" value="FAD/NAD(P)-binding domain"/>
    <property type="match status" value="1"/>
</dbReference>
<evidence type="ECO:0000256" key="2">
    <source>
        <dbReference type="ARBA" id="ARBA00022630"/>
    </source>
</evidence>
<dbReference type="PANTHER" id="PTHR42737">
    <property type="entry name" value="GLUTATHIONE REDUCTASE"/>
    <property type="match status" value="1"/>
</dbReference>
<dbReference type="FunFam" id="3.30.390.30:FF:000003">
    <property type="entry name" value="Glutathione reductase"/>
    <property type="match status" value="1"/>
</dbReference>
<dbReference type="Gene3D" id="3.50.50.60">
    <property type="entry name" value="FAD/NAD(P)-binding domain"/>
    <property type="match status" value="2"/>
</dbReference>
<dbReference type="GO" id="GO:0045454">
    <property type="term" value="P:cell redox homeostasis"/>
    <property type="evidence" value="ECO:0007669"/>
    <property type="project" value="InterPro"/>
</dbReference>
<keyword evidence="6 10" id="KW-0676">Redox-active center</keyword>
<evidence type="ECO:0000313" key="13">
    <source>
        <dbReference type="EMBL" id="ANJ67569.1"/>
    </source>
</evidence>
<protein>
    <submittedName>
        <fullName evidence="13">Glutathione-disulfide reductase</fullName>
    </submittedName>
</protein>
<keyword evidence="8" id="KW-0520">NAD</keyword>
<accession>A0A191ZI65</accession>
<feature type="binding site" evidence="8">
    <location>
        <position position="262"/>
    </location>
    <ligand>
        <name>NAD(+)</name>
        <dbReference type="ChEBI" id="CHEBI:57540"/>
    </ligand>
</feature>
<dbReference type="PRINTS" id="PR00411">
    <property type="entry name" value="PNDRDTASEI"/>
</dbReference>